<gene>
    <name evidence="2" type="ORF">GCM10011401_05300</name>
</gene>
<name>A0A917ENX7_9MICC</name>
<accession>A0A917ENX7</accession>
<feature type="transmembrane region" description="Helical" evidence="1">
    <location>
        <begin position="25"/>
        <end position="44"/>
    </location>
</feature>
<evidence type="ECO:0008006" key="4">
    <source>
        <dbReference type="Google" id="ProtNLM"/>
    </source>
</evidence>
<keyword evidence="1" id="KW-0812">Transmembrane</keyword>
<organism evidence="2 3">
    <name type="scientific">Nesterenkonia cremea</name>
    <dbReference type="NCBI Taxonomy" id="1882340"/>
    <lineage>
        <taxon>Bacteria</taxon>
        <taxon>Bacillati</taxon>
        <taxon>Actinomycetota</taxon>
        <taxon>Actinomycetes</taxon>
        <taxon>Micrococcales</taxon>
        <taxon>Micrococcaceae</taxon>
        <taxon>Nesterenkonia</taxon>
    </lineage>
</organism>
<sequence>MSSTEPQRPPTLLRRLHEEETGSSLIEFTLLGTLLLIPVIYLLIAISTVQAAAYAGAGAADQAAKVFVSSSAEGQERQLRSEAAVEAALADFGVDSARAEVSLDCPAGSCEQSGDIVAFTVEISVPVPLVPALGSWQSTLVTVSSTSAQVQSG</sequence>
<evidence type="ECO:0000313" key="2">
    <source>
        <dbReference type="EMBL" id="GGE61338.1"/>
    </source>
</evidence>
<evidence type="ECO:0000256" key="1">
    <source>
        <dbReference type="SAM" id="Phobius"/>
    </source>
</evidence>
<reference evidence="2" key="1">
    <citation type="journal article" date="2014" name="Int. J. Syst. Evol. Microbiol.">
        <title>Complete genome sequence of Corynebacterium casei LMG S-19264T (=DSM 44701T), isolated from a smear-ripened cheese.</title>
        <authorList>
            <consortium name="US DOE Joint Genome Institute (JGI-PGF)"/>
            <person name="Walter F."/>
            <person name="Albersmeier A."/>
            <person name="Kalinowski J."/>
            <person name="Ruckert C."/>
        </authorList>
    </citation>
    <scope>NUCLEOTIDE SEQUENCE</scope>
    <source>
        <strain evidence="2">CGMCC 1.15388</strain>
    </source>
</reference>
<evidence type="ECO:0000313" key="3">
    <source>
        <dbReference type="Proteomes" id="UP000633136"/>
    </source>
</evidence>
<dbReference type="EMBL" id="BMIS01000002">
    <property type="protein sequence ID" value="GGE61338.1"/>
    <property type="molecule type" value="Genomic_DNA"/>
</dbReference>
<comment type="caution">
    <text evidence="2">The sequence shown here is derived from an EMBL/GenBank/DDBJ whole genome shotgun (WGS) entry which is preliminary data.</text>
</comment>
<dbReference type="AlphaFoldDB" id="A0A917ENX7"/>
<keyword evidence="1" id="KW-1133">Transmembrane helix</keyword>
<dbReference type="RefSeq" id="WP_188682588.1">
    <property type="nucleotide sequence ID" value="NZ_BMIS01000002.1"/>
</dbReference>
<protein>
    <recommendedName>
        <fullName evidence="4">Pilus assembly protein TadE</fullName>
    </recommendedName>
</protein>
<keyword evidence="3" id="KW-1185">Reference proteome</keyword>
<keyword evidence="1" id="KW-0472">Membrane</keyword>
<proteinExistence type="predicted"/>
<reference evidence="2" key="2">
    <citation type="submission" date="2020-09" db="EMBL/GenBank/DDBJ databases">
        <authorList>
            <person name="Sun Q."/>
            <person name="Zhou Y."/>
        </authorList>
    </citation>
    <scope>NUCLEOTIDE SEQUENCE</scope>
    <source>
        <strain evidence="2">CGMCC 1.15388</strain>
    </source>
</reference>
<dbReference type="Proteomes" id="UP000633136">
    <property type="component" value="Unassembled WGS sequence"/>
</dbReference>